<reference evidence="14 15" key="1">
    <citation type="submission" date="2014-09" db="EMBL/GenBank/DDBJ databases">
        <authorList>
            <person name="Magalhaes I.L.F."/>
            <person name="Oliveira U."/>
            <person name="Santos F.R."/>
            <person name="Vidigal T.H.D.A."/>
            <person name="Brescovit A.D."/>
            <person name="Santos A.J."/>
        </authorList>
    </citation>
    <scope>NUCLEOTIDE SEQUENCE [LARGE SCALE GENOMIC DNA]</scope>
</reference>
<keyword evidence="5" id="KW-0378">Hydrolase</keyword>
<dbReference type="InterPro" id="IPR017853">
    <property type="entry name" value="GH"/>
</dbReference>
<evidence type="ECO:0000256" key="2">
    <source>
        <dbReference type="ARBA" id="ARBA00004987"/>
    </source>
</evidence>
<evidence type="ECO:0000256" key="10">
    <source>
        <dbReference type="ARBA" id="ARBA00023326"/>
    </source>
</evidence>
<organism evidence="14 15">
    <name type="scientific">Ceraceosorus bombacis</name>
    <dbReference type="NCBI Taxonomy" id="401625"/>
    <lineage>
        <taxon>Eukaryota</taxon>
        <taxon>Fungi</taxon>
        <taxon>Dikarya</taxon>
        <taxon>Basidiomycota</taxon>
        <taxon>Ustilaginomycotina</taxon>
        <taxon>Exobasidiomycetes</taxon>
        <taxon>Ceraceosorales</taxon>
        <taxon>Ceraceosoraceae</taxon>
        <taxon>Ceraceosorus</taxon>
    </lineage>
</organism>
<dbReference type="STRING" id="401625.A0A0P1B9D4"/>
<dbReference type="FunFam" id="3.20.20.300:FF:000002">
    <property type="entry name" value="Probable beta-glucosidase"/>
    <property type="match status" value="1"/>
</dbReference>
<protein>
    <recommendedName>
        <fullName evidence="4">beta-glucosidase</fullName>
        <ecNumber evidence="4">3.2.1.21</ecNumber>
    </recommendedName>
</protein>
<evidence type="ECO:0000256" key="4">
    <source>
        <dbReference type="ARBA" id="ARBA00012744"/>
    </source>
</evidence>
<keyword evidence="15" id="KW-1185">Reference proteome</keyword>
<dbReference type="Gene3D" id="2.60.40.10">
    <property type="entry name" value="Immunoglobulins"/>
    <property type="match status" value="1"/>
</dbReference>
<feature type="chain" id="PRO_5006059311" description="beta-glucosidase" evidence="12">
    <location>
        <begin position="22"/>
        <end position="881"/>
    </location>
</feature>
<dbReference type="Pfam" id="PF14310">
    <property type="entry name" value="Fn3-like"/>
    <property type="match status" value="1"/>
</dbReference>
<dbReference type="Pfam" id="PF00933">
    <property type="entry name" value="Glyco_hydro_3"/>
    <property type="match status" value="1"/>
</dbReference>
<dbReference type="SMART" id="SM01217">
    <property type="entry name" value="Fn3_like"/>
    <property type="match status" value="1"/>
</dbReference>
<sequence>MKASFLILALALFGASVPTSAKHDFERRAAHHSKHHVEARSQHAWLGSAEISQGSLQEAKLDTFRGDESVLKGWNGAKMKEESANAEINAEAKASSKKNNAAHASATADAQTEGSASAGIAGDQQDHKGKAGLIQNVGRNRRWKTAIAKAKDAVGKLTLEERVALMTGVGWERGPLPRCVGNIAPQKKIGFEGLCLQDSPVGVRFADLVTPFPTGITTAATFSKELAYKRGVAQGQQARAKGVSILLGPGLNFGRAPAAGRNWEYGGEDPYVIGVAGAQNIKGIQSQHVQACAKHFVLNDQETLRNTYSSNVDERSLYELYLHPFKDAVEADTATVMASYNRINETWATENPELLGNILKYRLGHNGATISDWGAQHNNVESANGYLDMAQPGQTACCDKSIGTYFWNENLVAAVNNGSVPAVRVADAAERVLAGYYLLDQDQPHPKPNFDSFDPLDPSNQHVNVIKPEHVQVAREVAAAGTVLLQNKKKTLPLDVKKLRKLAVIGPQAGPAINGANAFGDRGGVDGYLGMGWGSGTAEYPFLVDPLNELNQLARKTPFGLYWSLNATDYDRIPKVADERLGVDAALVFVYADSGEGYISLENGVTGDRSNLTFWNTGPELIKRTAAVNSNTIVIVQSPDANDYEDVISNPNVTAIIWSGMGGEEGGSALVDVLTGKTNPSGRLPFTIAKKRSDYSADVNYFPGLSDTPASFDQAQLPYTEKLEVGYRHFDAKNIEPRFAFGHGLSYTSFKYSGGRGKWLDQKEWNSRAWSWPTPKWINEPVYEVSFTVQNSGGRDGHEVPQVYLSFPAAAGEPPKVLRLFDRVPIPAGQSKHITWQLTRYDLSIWSTEKQRWIHPAGDYKLQIGASSRDIRLNVDFKSAA</sequence>
<evidence type="ECO:0000313" key="14">
    <source>
        <dbReference type="EMBL" id="CEH12157.1"/>
    </source>
</evidence>
<comment type="catalytic activity">
    <reaction evidence="1">
        <text>Hydrolysis of terminal, non-reducing beta-D-glucosyl residues with release of beta-D-glucose.</text>
        <dbReference type="EC" id="3.2.1.21"/>
    </reaction>
</comment>
<dbReference type="SUPFAM" id="SSF52279">
    <property type="entry name" value="Beta-D-glucan exohydrolase, C-terminal domain"/>
    <property type="match status" value="1"/>
</dbReference>
<feature type="signal peptide" evidence="12">
    <location>
        <begin position="1"/>
        <end position="21"/>
    </location>
</feature>
<evidence type="ECO:0000256" key="11">
    <source>
        <dbReference type="SAM" id="MobiDB-lite"/>
    </source>
</evidence>
<dbReference type="InterPro" id="IPR013783">
    <property type="entry name" value="Ig-like_fold"/>
</dbReference>
<dbReference type="Pfam" id="PF01915">
    <property type="entry name" value="Glyco_hydro_3_C"/>
    <property type="match status" value="1"/>
</dbReference>
<dbReference type="PANTHER" id="PTHR42715">
    <property type="entry name" value="BETA-GLUCOSIDASE"/>
    <property type="match status" value="1"/>
</dbReference>
<evidence type="ECO:0000256" key="1">
    <source>
        <dbReference type="ARBA" id="ARBA00000448"/>
    </source>
</evidence>
<name>A0A0P1B9D4_9BASI</name>
<dbReference type="EC" id="3.2.1.21" evidence="4"/>
<evidence type="ECO:0000256" key="5">
    <source>
        <dbReference type="ARBA" id="ARBA00022801"/>
    </source>
</evidence>
<feature type="compositionally biased region" description="Low complexity" evidence="11">
    <location>
        <begin position="85"/>
        <end position="110"/>
    </location>
</feature>
<dbReference type="AlphaFoldDB" id="A0A0P1B9D4"/>
<evidence type="ECO:0000256" key="7">
    <source>
        <dbReference type="ARBA" id="ARBA00023180"/>
    </source>
</evidence>
<comment type="similarity">
    <text evidence="3">Belongs to the glycosyl hydrolase 3 family.</text>
</comment>
<keyword evidence="8" id="KW-0119">Carbohydrate metabolism</keyword>
<keyword evidence="6" id="KW-0136">Cellulose degradation</keyword>
<evidence type="ECO:0000256" key="12">
    <source>
        <dbReference type="SAM" id="SignalP"/>
    </source>
</evidence>
<dbReference type="PANTHER" id="PTHR42715:SF2">
    <property type="entry name" value="BETA-GLUCOSIDASE F-RELATED"/>
    <property type="match status" value="1"/>
</dbReference>
<dbReference type="EMBL" id="CCYA01000118">
    <property type="protein sequence ID" value="CEH12157.1"/>
    <property type="molecule type" value="Genomic_DNA"/>
</dbReference>
<dbReference type="InterPro" id="IPR026891">
    <property type="entry name" value="Fn3-like"/>
</dbReference>
<dbReference type="Gene3D" id="3.20.20.300">
    <property type="entry name" value="Glycoside hydrolase, family 3, N-terminal domain"/>
    <property type="match status" value="1"/>
</dbReference>
<dbReference type="OrthoDB" id="416222at2759"/>
<evidence type="ECO:0000256" key="3">
    <source>
        <dbReference type="ARBA" id="ARBA00005336"/>
    </source>
</evidence>
<dbReference type="GO" id="GO:0008422">
    <property type="term" value="F:beta-glucosidase activity"/>
    <property type="evidence" value="ECO:0007669"/>
    <property type="project" value="UniProtKB-EC"/>
</dbReference>
<accession>A0A0P1B9D4</accession>
<evidence type="ECO:0000259" key="13">
    <source>
        <dbReference type="SMART" id="SM01217"/>
    </source>
</evidence>
<dbReference type="InterPro" id="IPR036881">
    <property type="entry name" value="Glyco_hydro_3_C_sf"/>
</dbReference>
<dbReference type="PRINTS" id="PR00133">
    <property type="entry name" value="GLHYDRLASE3"/>
</dbReference>
<evidence type="ECO:0000256" key="6">
    <source>
        <dbReference type="ARBA" id="ARBA00023001"/>
    </source>
</evidence>
<proteinExistence type="inferred from homology"/>
<dbReference type="InterPro" id="IPR050288">
    <property type="entry name" value="Cellulose_deg_GH3"/>
</dbReference>
<dbReference type="Gene3D" id="3.40.50.1700">
    <property type="entry name" value="Glycoside hydrolase family 3 C-terminal domain"/>
    <property type="match status" value="1"/>
</dbReference>
<keyword evidence="10" id="KW-0624">Polysaccharide degradation</keyword>
<dbReference type="Proteomes" id="UP000054845">
    <property type="component" value="Unassembled WGS sequence"/>
</dbReference>
<dbReference type="InterPro" id="IPR036962">
    <property type="entry name" value="Glyco_hydro_3_N_sf"/>
</dbReference>
<dbReference type="InterPro" id="IPR002772">
    <property type="entry name" value="Glyco_hydro_3_C"/>
</dbReference>
<keyword evidence="12" id="KW-0732">Signal</keyword>
<evidence type="ECO:0000256" key="9">
    <source>
        <dbReference type="ARBA" id="ARBA00023295"/>
    </source>
</evidence>
<dbReference type="InterPro" id="IPR001764">
    <property type="entry name" value="Glyco_hydro_3_N"/>
</dbReference>
<evidence type="ECO:0000313" key="15">
    <source>
        <dbReference type="Proteomes" id="UP000054845"/>
    </source>
</evidence>
<comment type="pathway">
    <text evidence="2">Glycan metabolism; cellulose degradation.</text>
</comment>
<feature type="region of interest" description="Disordered" evidence="11">
    <location>
        <begin position="80"/>
        <end position="131"/>
    </location>
</feature>
<feature type="domain" description="Fibronectin type III-like" evidence="13">
    <location>
        <begin position="799"/>
        <end position="868"/>
    </location>
</feature>
<evidence type="ECO:0000256" key="8">
    <source>
        <dbReference type="ARBA" id="ARBA00023277"/>
    </source>
</evidence>
<dbReference type="SUPFAM" id="SSF51445">
    <property type="entry name" value="(Trans)glycosidases"/>
    <property type="match status" value="1"/>
</dbReference>
<dbReference type="GO" id="GO:0030245">
    <property type="term" value="P:cellulose catabolic process"/>
    <property type="evidence" value="ECO:0007669"/>
    <property type="project" value="UniProtKB-KW"/>
</dbReference>
<keyword evidence="7" id="KW-0325">Glycoprotein</keyword>
<keyword evidence="9" id="KW-0326">Glycosidase</keyword>